<evidence type="ECO:0000313" key="3">
    <source>
        <dbReference type="EMBL" id="GAA4939090.1"/>
    </source>
</evidence>
<feature type="transmembrane region" description="Helical" evidence="2">
    <location>
        <begin position="72"/>
        <end position="90"/>
    </location>
</feature>
<feature type="transmembrane region" description="Helical" evidence="2">
    <location>
        <begin position="484"/>
        <end position="508"/>
    </location>
</feature>
<dbReference type="RefSeq" id="WP_345556402.1">
    <property type="nucleotide sequence ID" value="NZ_BAABIK010000009.1"/>
</dbReference>
<gene>
    <name evidence="3" type="ORF">GCM10023224_20610</name>
</gene>
<feature type="transmembrane region" description="Helical" evidence="2">
    <location>
        <begin position="230"/>
        <end position="248"/>
    </location>
</feature>
<accession>A0ABP9GDE4</accession>
<reference evidence="4" key="1">
    <citation type="journal article" date="2019" name="Int. J. Syst. Evol. Microbiol.">
        <title>The Global Catalogue of Microorganisms (GCM) 10K type strain sequencing project: providing services to taxonomists for standard genome sequencing and annotation.</title>
        <authorList>
            <consortium name="The Broad Institute Genomics Platform"/>
            <consortium name="The Broad Institute Genome Sequencing Center for Infectious Disease"/>
            <person name="Wu L."/>
            <person name="Ma J."/>
        </authorList>
    </citation>
    <scope>NUCLEOTIDE SEQUENCE [LARGE SCALE GENOMIC DNA]</scope>
    <source>
        <strain evidence="4">JCM 18123</strain>
    </source>
</reference>
<name>A0ABP9GDE4_9ACTN</name>
<feature type="transmembrane region" description="Helical" evidence="2">
    <location>
        <begin position="422"/>
        <end position="443"/>
    </location>
</feature>
<feature type="compositionally biased region" description="Basic and acidic residues" evidence="1">
    <location>
        <begin position="813"/>
        <end position="823"/>
    </location>
</feature>
<evidence type="ECO:0000256" key="1">
    <source>
        <dbReference type="SAM" id="MobiDB-lite"/>
    </source>
</evidence>
<comment type="caution">
    <text evidence="3">The sequence shown here is derived from an EMBL/GenBank/DDBJ whole genome shotgun (WGS) entry which is preliminary data.</text>
</comment>
<feature type="transmembrane region" description="Helical" evidence="2">
    <location>
        <begin position="170"/>
        <end position="188"/>
    </location>
</feature>
<feature type="transmembrane region" description="Helical" evidence="2">
    <location>
        <begin position="528"/>
        <end position="552"/>
    </location>
</feature>
<feature type="transmembrane region" description="Helical" evidence="2">
    <location>
        <begin position="260"/>
        <end position="286"/>
    </location>
</feature>
<keyword evidence="4" id="KW-1185">Reference proteome</keyword>
<evidence type="ECO:0000313" key="4">
    <source>
        <dbReference type="Proteomes" id="UP001499993"/>
    </source>
</evidence>
<keyword evidence="2" id="KW-0472">Membrane</keyword>
<keyword evidence="2" id="KW-1133">Transmembrane helix</keyword>
<feature type="transmembrane region" description="Helical" evidence="2">
    <location>
        <begin position="298"/>
        <end position="316"/>
    </location>
</feature>
<feature type="region of interest" description="Disordered" evidence="1">
    <location>
        <begin position="750"/>
        <end position="823"/>
    </location>
</feature>
<dbReference type="Proteomes" id="UP001499993">
    <property type="component" value="Unassembled WGS sequence"/>
</dbReference>
<feature type="transmembrane region" description="Helical" evidence="2">
    <location>
        <begin position="367"/>
        <end position="392"/>
    </location>
</feature>
<feature type="transmembrane region" description="Helical" evidence="2">
    <location>
        <begin position="336"/>
        <end position="355"/>
    </location>
</feature>
<keyword evidence="2" id="KW-0812">Transmembrane</keyword>
<dbReference type="EMBL" id="BAABIK010000009">
    <property type="protein sequence ID" value="GAA4939090.1"/>
    <property type="molecule type" value="Genomic_DNA"/>
</dbReference>
<evidence type="ECO:0008006" key="5">
    <source>
        <dbReference type="Google" id="ProtNLM"/>
    </source>
</evidence>
<organism evidence="3 4">
    <name type="scientific">Streptomonospora halophila</name>
    <dbReference type="NCBI Taxonomy" id="427369"/>
    <lineage>
        <taxon>Bacteria</taxon>
        <taxon>Bacillati</taxon>
        <taxon>Actinomycetota</taxon>
        <taxon>Actinomycetes</taxon>
        <taxon>Streptosporangiales</taxon>
        <taxon>Nocardiopsidaceae</taxon>
        <taxon>Streptomonospora</taxon>
    </lineage>
</organism>
<protein>
    <recommendedName>
        <fullName evidence="5">Integral membrane protein</fullName>
    </recommendedName>
</protein>
<evidence type="ECO:0000256" key="2">
    <source>
        <dbReference type="SAM" id="Phobius"/>
    </source>
</evidence>
<sequence length="823" mass="85032">MPETRAAELRVHGVSGGQAEELLDVEPAVRVCGDPLAGFFRWRRRPDTETVPGLPREIFAWGKLTSGRSSRALWLLLLPFMLVNIAYWMRPARSSQAPSRGMAAAEHVYRAAARLLALSLTALLVLAAAGVGMDLVGWQCAGYGRRCAELRPLLGLLAAPQAPLAEPARALAAGALLPLAVIAVLWLLSRRSGAHTVAAALPDPVPRPEAPLSEPGFWQADATTARLRSAHIAVAVSVVAFLLAAPALHHDGASARGLAAGLPIAGLLAATTALSAAGTVVPGSTAAAHRRADTACRLVRNGALVLLAAALVYALWPRPAWTAEGTLPWYSTVLNTLLAAQCVLGALLLAAAVVLHRGAGAPARVPLAGTAGPAAAVLGALLGGALSAAVVYQAAGWLGGCYYPGAQADGCIVLRPAAAYSWLQLAFTLEAAIALVCAGAALVRLRLRARREAETATAMYGRPADADRTRDIARARAFGGVTEYLPPSLAALALPVAALIGLALFSAATGQLTAAPGQAGGATTPSQAVLTVLVAVGSFLGGGFLAALMLVGGSAYRDEPTRQAVGVLWDVGTFWPRLGHPLAPPSYGERAVPQLAARVTDMTDRGTGVVLSGHSQGSVLAAATLWQVPARVRGRVVLITHGSPLSRLYARYFPAYFGPVALGDLRERASRWRNLWRATDPIGGPVLAFDDGRARAVGYAEPLPDPRHYGVRPGEALYPPILGHSYYTRDPMYAESVRHARDLLADAAGGAGAPAVPAARSGTGAAPGRRPPQEAGGGTAQPREPGLPATAGPLVPSDAAHGGADVEQVDEGGDQRDEHEEAD</sequence>
<dbReference type="InterPro" id="IPR029058">
    <property type="entry name" value="AB_hydrolase_fold"/>
</dbReference>
<feature type="compositionally biased region" description="Low complexity" evidence="1">
    <location>
        <begin position="750"/>
        <end position="760"/>
    </location>
</feature>
<dbReference type="SUPFAM" id="SSF53474">
    <property type="entry name" value="alpha/beta-Hydrolases"/>
    <property type="match status" value="1"/>
</dbReference>
<proteinExistence type="predicted"/>
<feature type="transmembrane region" description="Helical" evidence="2">
    <location>
        <begin position="111"/>
        <end position="133"/>
    </location>
</feature>